<evidence type="ECO:0000256" key="2">
    <source>
        <dbReference type="ARBA" id="ARBA00023125"/>
    </source>
</evidence>
<dbReference type="Proteomes" id="UP001139031">
    <property type="component" value="Unassembled WGS sequence"/>
</dbReference>
<dbReference type="Pfam" id="PF12833">
    <property type="entry name" value="HTH_18"/>
    <property type="match status" value="1"/>
</dbReference>
<dbReference type="InterPro" id="IPR011256">
    <property type="entry name" value="Reg_factor_effector_dom_sf"/>
</dbReference>
<protein>
    <submittedName>
        <fullName evidence="5">AraC family transcriptional regulator</fullName>
    </submittedName>
</protein>
<dbReference type="PANTHER" id="PTHR40055:SF1">
    <property type="entry name" value="TRANSCRIPTIONAL REGULATOR YGIV-RELATED"/>
    <property type="match status" value="1"/>
</dbReference>
<evidence type="ECO:0000313" key="6">
    <source>
        <dbReference type="Proteomes" id="UP001139031"/>
    </source>
</evidence>
<proteinExistence type="predicted"/>
<dbReference type="PROSITE" id="PS00041">
    <property type="entry name" value="HTH_ARAC_FAMILY_1"/>
    <property type="match status" value="1"/>
</dbReference>
<feature type="domain" description="HTH araC/xylS-type" evidence="4">
    <location>
        <begin position="14"/>
        <end position="112"/>
    </location>
</feature>
<dbReference type="InterPro" id="IPR010499">
    <property type="entry name" value="AraC_E-bd"/>
</dbReference>
<keyword evidence="1" id="KW-0805">Transcription regulation</keyword>
<dbReference type="EMBL" id="JAIRAU010000059">
    <property type="protein sequence ID" value="MBZ5715837.1"/>
    <property type="molecule type" value="Genomic_DNA"/>
</dbReference>
<dbReference type="PROSITE" id="PS01124">
    <property type="entry name" value="HTH_ARAC_FAMILY_2"/>
    <property type="match status" value="1"/>
</dbReference>
<sequence length="308" mass="33893">MKTETRSFYAAAVQRTVVHITRTLDEALDLTALARAAALSPFHFHRIFRGMVGETPLEMHRRLRLERAAQALLAGDAGITAIAFDAGYETHEAFTRAFRQAYGRSPSAFRQGAIDPRPGCERPPQVELAAPSGVHFCGDPTREIVIRFTTEESIMNVTIETMPELRVATVPHVGPYNEISAAFQRLGALVGPTGLLGRPEAAMLGIYYDDLETTPPEQLRSDAAFVVPADARLPEGVTEKRLPAGRYAHTTHVGPYTQLGDAWSRLMGEWLPRSGQRVGEGSSYEIYRNNPGNAPPDQLRTELYLPLA</sequence>
<comment type="caution">
    <text evidence="5">The sequence shown here is derived from an EMBL/GenBank/DDBJ whole genome shotgun (WGS) entry which is preliminary data.</text>
</comment>
<keyword evidence="2" id="KW-0238">DNA-binding</keyword>
<dbReference type="InterPro" id="IPR009057">
    <property type="entry name" value="Homeodomain-like_sf"/>
</dbReference>
<gene>
    <name evidence="5" type="ORF">K7C98_41960</name>
</gene>
<dbReference type="InterPro" id="IPR020449">
    <property type="entry name" value="Tscrpt_reg_AraC-type_HTH"/>
</dbReference>
<dbReference type="Pfam" id="PF06445">
    <property type="entry name" value="GyrI-like"/>
    <property type="match status" value="1"/>
</dbReference>
<dbReference type="RefSeq" id="WP_224197577.1">
    <property type="nucleotide sequence ID" value="NZ_JAIRAU010000059.1"/>
</dbReference>
<dbReference type="SUPFAM" id="SSF55136">
    <property type="entry name" value="Probable bacterial effector-binding domain"/>
    <property type="match status" value="1"/>
</dbReference>
<evidence type="ECO:0000256" key="1">
    <source>
        <dbReference type="ARBA" id="ARBA00023015"/>
    </source>
</evidence>
<dbReference type="SMART" id="SM00342">
    <property type="entry name" value="HTH_ARAC"/>
    <property type="match status" value="1"/>
</dbReference>
<evidence type="ECO:0000259" key="4">
    <source>
        <dbReference type="PROSITE" id="PS01124"/>
    </source>
</evidence>
<keyword evidence="3" id="KW-0804">Transcription</keyword>
<name>A0ABS7U5K2_9BACT</name>
<accession>A0ABS7U5K2</accession>
<dbReference type="PRINTS" id="PR00032">
    <property type="entry name" value="HTHARAC"/>
</dbReference>
<dbReference type="PANTHER" id="PTHR40055">
    <property type="entry name" value="TRANSCRIPTIONAL REGULATOR YGIV-RELATED"/>
    <property type="match status" value="1"/>
</dbReference>
<dbReference type="Gene3D" id="1.10.10.60">
    <property type="entry name" value="Homeodomain-like"/>
    <property type="match status" value="2"/>
</dbReference>
<reference evidence="5" key="1">
    <citation type="submission" date="2021-08" db="EMBL/GenBank/DDBJ databases">
        <authorList>
            <person name="Stevens D.C."/>
        </authorList>
    </citation>
    <scope>NUCLEOTIDE SEQUENCE</scope>
    <source>
        <strain evidence="5">DSM 53165</strain>
    </source>
</reference>
<dbReference type="InterPro" id="IPR018062">
    <property type="entry name" value="HTH_AraC-typ_CS"/>
</dbReference>
<keyword evidence="6" id="KW-1185">Reference proteome</keyword>
<dbReference type="SUPFAM" id="SSF46689">
    <property type="entry name" value="Homeodomain-like"/>
    <property type="match status" value="2"/>
</dbReference>
<dbReference type="InterPro" id="IPR050908">
    <property type="entry name" value="SmbC-like"/>
</dbReference>
<organism evidence="5 6">
    <name type="scientific">Nannocystis pusilla</name>
    <dbReference type="NCBI Taxonomy" id="889268"/>
    <lineage>
        <taxon>Bacteria</taxon>
        <taxon>Pseudomonadati</taxon>
        <taxon>Myxococcota</taxon>
        <taxon>Polyangia</taxon>
        <taxon>Nannocystales</taxon>
        <taxon>Nannocystaceae</taxon>
        <taxon>Nannocystis</taxon>
    </lineage>
</organism>
<dbReference type="InterPro" id="IPR029442">
    <property type="entry name" value="GyrI-like"/>
</dbReference>
<evidence type="ECO:0000313" key="5">
    <source>
        <dbReference type="EMBL" id="MBZ5715837.1"/>
    </source>
</evidence>
<evidence type="ECO:0000256" key="3">
    <source>
        <dbReference type="ARBA" id="ARBA00023163"/>
    </source>
</evidence>
<dbReference type="InterPro" id="IPR018060">
    <property type="entry name" value="HTH_AraC"/>
</dbReference>
<dbReference type="SMART" id="SM00871">
    <property type="entry name" value="AraC_E_bind"/>
    <property type="match status" value="1"/>
</dbReference>
<dbReference type="Gene3D" id="3.20.80.10">
    <property type="entry name" value="Regulatory factor, effector binding domain"/>
    <property type="match status" value="1"/>
</dbReference>